<keyword evidence="2" id="KW-0732">Signal</keyword>
<dbReference type="HOGENOM" id="CLU_2871629_0_0_1"/>
<evidence type="ECO:0000313" key="4">
    <source>
        <dbReference type="Proteomes" id="UP000008022"/>
    </source>
</evidence>
<feature type="region of interest" description="Disordered" evidence="1">
    <location>
        <begin position="28"/>
        <end position="48"/>
    </location>
</feature>
<reference evidence="3" key="2">
    <citation type="submission" date="2015-06" db="UniProtKB">
        <authorList>
            <consortium name="EnsemblPlants"/>
        </authorList>
    </citation>
    <scope>IDENTIFICATION</scope>
</reference>
<evidence type="ECO:0000256" key="1">
    <source>
        <dbReference type="SAM" id="MobiDB-lite"/>
    </source>
</evidence>
<evidence type="ECO:0000313" key="3">
    <source>
        <dbReference type="EnsemblPlants" id="ORUFI11G15820.1"/>
    </source>
</evidence>
<dbReference type="Proteomes" id="UP000008022">
    <property type="component" value="Unassembled WGS sequence"/>
</dbReference>
<proteinExistence type="predicted"/>
<feature type="compositionally biased region" description="Basic residues" evidence="1">
    <location>
        <begin position="28"/>
        <end position="37"/>
    </location>
</feature>
<feature type="signal peptide" evidence="2">
    <location>
        <begin position="1"/>
        <end position="20"/>
    </location>
</feature>
<keyword evidence="4" id="KW-1185">Reference proteome</keyword>
<feature type="chain" id="PRO_5002372460" description="Secreted protein" evidence="2">
    <location>
        <begin position="21"/>
        <end position="64"/>
    </location>
</feature>
<name>A0A0E0R8W8_ORYRU</name>
<organism evidence="3 4">
    <name type="scientific">Oryza rufipogon</name>
    <name type="common">Brownbeard rice</name>
    <name type="synonym">Asian wild rice</name>
    <dbReference type="NCBI Taxonomy" id="4529"/>
    <lineage>
        <taxon>Eukaryota</taxon>
        <taxon>Viridiplantae</taxon>
        <taxon>Streptophyta</taxon>
        <taxon>Embryophyta</taxon>
        <taxon>Tracheophyta</taxon>
        <taxon>Spermatophyta</taxon>
        <taxon>Magnoliopsida</taxon>
        <taxon>Liliopsida</taxon>
        <taxon>Poales</taxon>
        <taxon>Poaceae</taxon>
        <taxon>BOP clade</taxon>
        <taxon>Oryzoideae</taxon>
        <taxon>Oryzeae</taxon>
        <taxon>Oryzinae</taxon>
        <taxon>Oryza</taxon>
    </lineage>
</organism>
<dbReference type="AlphaFoldDB" id="A0A0E0R8W8"/>
<reference evidence="4" key="1">
    <citation type="submission" date="2013-06" db="EMBL/GenBank/DDBJ databases">
        <authorList>
            <person name="Zhao Q."/>
        </authorList>
    </citation>
    <scope>NUCLEOTIDE SEQUENCE</scope>
    <source>
        <strain evidence="4">cv. W1943</strain>
    </source>
</reference>
<dbReference type="Gramene" id="ORUFI11G15820.1">
    <property type="protein sequence ID" value="ORUFI11G15820.1"/>
    <property type="gene ID" value="ORUFI11G15820"/>
</dbReference>
<accession>A0A0E0R8W8</accession>
<dbReference type="EnsemblPlants" id="ORUFI11G15820.1">
    <property type="protein sequence ID" value="ORUFI11G15820.1"/>
    <property type="gene ID" value="ORUFI11G15820"/>
</dbReference>
<evidence type="ECO:0000256" key="2">
    <source>
        <dbReference type="SAM" id="SignalP"/>
    </source>
</evidence>
<evidence type="ECO:0008006" key="5">
    <source>
        <dbReference type="Google" id="ProtNLM"/>
    </source>
</evidence>
<protein>
    <recommendedName>
        <fullName evidence="5">Secreted protein</fullName>
    </recommendedName>
</protein>
<sequence length="64" mass="7299">MEVTMAMAALPLFALPLARARDAIGVKRVRKKKKKKKREDGRLTGTQCRPQSFTKNTQFCEIHP</sequence>